<gene>
    <name evidence="2" type="ORF">CFP75_43950</name>
</gene>
<dbReference type="EMBL" id="NMQU01000291">
    <property type="protein sequence ID" value="OXM39098.1"/>
    <property type="molecule type" value="Genomic_DNA"/>
</dbReference>
<dbReference type="Proteomes" id="UP000215563">
    <property type="component" value="Unassembled WGS sequence"/>
</dbReference>
<accession>A0A229QX45</accession>
<comment type="caution">
    <text evidence="2">The sequence shown here is derived from an EMBL/GenBank/DDBJ whole genome shotgun (WGS) entry which is preliminary data.</text>
</comment>
<dbReference type="InterPro" id="IPR000073">
    <property type="entry name" value="AB_hydrolase_1"/>
</dbReference>
<dbReference type="InterPro" id="IPR029058">
    <property type="entry name" value="AB_hydrolase_fold"/>
</dbReference>
<proteinExistence type="predicted"/>
<dbReference type="GO" id="GO:0016787">
    <property type="term" value="F:hydrolase activity"/>
    <property type="evidence" value="ECO:0007669"/>
    <property type="project" value="UniProtKB-KW"/>
</dbReference>
<reference evidence="2 3" key="1">
    <citation type="submission" date="2017-07" db="EMBL/GenBank/DDBJ databases">
        <title>Amycolatopsis alba DSM 44262 Genome sequencing and assembly.</title>
        <authorList>
            <person name="Kaur N."/>
            <person name="Mayilraj S."/>
        </authorList>
    </citation>
    <scope>NUCLEOTIDE SEQUENCE [LARGE SCALE GENOMIC DNA]</scope>
    <source>
        <strain evidence="2 3">DSM 44262</strain>
    </source>
</reference>
<evidence type="ECO:0000259" key="1">
    <source>
        <dbReference type="Pfam" id="PF00561"/>
    </source>
</evidence>
<keyword evidence="3" id="KW-1185">Reference proteome</keyword>
<dbReference type="Gene3D" id="3.40.50.1820">
    <property type="entry name" value="alpha/beta hydrolase"/>
    <property type="match status" value="1"/>
</dbReference>
<dbReference type="SUPFAM" id="SSF53474">
    <property type="entry name" value="alpha/beta-Hydrolases"/>
    <property type="match status" value="1"/>
</dbReference>
<sequence length="71" mass="7474">MKLHIRRTSGGPETAVYVHGLGGSSTNWTDLAALLAPQASGTSVDLPGFGYSEPPEDFDFSLDSHAEVVVN</sequence>
<feature type="non-terminal residue" evidence="2">
    <location>
        <position position="71"/>
    </location>
</feature>
<organism evidence="2 3">
    <name type="scientific">Amycolatopsis alba DSM 44262</name>
    <dbReference type="NCBI Taxonomy" id="1125972"/>
    <lineage>
        <taxon>Bacteria</taxon>
        <taxon>Bacillati</taxon>
        <taxon>Actinomycetota</taxon>
        <taxon>Actinomycetes</taxon>
        <taxon>Pseudonocardiales</taxon>
        <taxon>Pseudonocardiaceae</taxon>
        <taxon>Amycolatopsis</taxon>
    </lineage>
</organism>
<dbReference type="Pfam" id="PF00561">
    <property type="entry name" value="Abhydrolase_1"/>
    <property type="match status" value="1"/>
</dbReference>
<evidence type="ECO:0000313" key="2">
    <source>
        <dbReference type="EMBL" id="OXM39098.1"/>
    </source>
</evidence>
<name>A0A229QX45_AMYAL</name>
<keyword evidence="2" id="KW-0378">Hydrolase</keyword>
<evidence type="ECO:0000313" key="3">
    <source>
        <dbReference type="Proteomes" id="UP000215563"/>
    </source>
</evidence>
<feature type="domain" description="AB hydrolase-1" evidence="1">
    <location>
        <begin position="16"/>
        <end position="69"/>
    </location>
</feature>
<protein>
    <submittedName>
        <fullName evidence="2">Alpha/beta hydrolase</fullName>
    </submittedName>
</protein>
<dbReference type="AlphaFoldDB" id="A0A229QX45"/>